<proteinExistence type="predicted"/>
<feature type="region of interest" description="Disordered" evidence="2">
    <location>
        <begin position="1"/>
        <end position="29"/>
    </location>
</feature>
<dbReference type="PANTHER" id="PTHR39472:SF1">
    <property type="entry name" value="EXPRESSED PROTEIN"/>
    <property type="match status" value="1"/>
</dbReference>
<evidence type="ECO:0000256" key="2">
    <source>
        <dbReference type="SAM" id="MobiDB-lite"/>
    </source>
</evidence>
<feature type="region of interest" description="Disordered" evidence="2">
    <location>
        <begin position="589"/>
        <end position="617"/>
    </location>
</feature>
<sequence length="617" mass="68067">MVHGQLRGGSSDSSRPPSTPRPAKVQPRPLGALVHLEDLHKAGDMDSSHIEDIHDHSPGFDFAAAESMAETNHASMSNGHTMSTNTSSRRTRAHNYVEKPSSYYRAPEIQATGKSLDRSMNQAPQNIGLGIGLDIGGWGDQSTHQSNEWDAEEMTENPRVQNYSSRSTTSVMRRRSLRVEQVPDIPRWDDPVSAVREVLMDGGLLLRAGHTGLMRVTVEQVHAVRERRRREREARDKHDRELDDYVAKREELQQRGELTELASNDGASEASGKQATTSTQARCVGDSDSDGDNSSSGSDSSERTVFRLRDGNTTPRPSDTISLGKIESRPLPPIPTFPTSDPLKSAHAEDNEEFVSLNDPSIKVHIAHALESLYTGIMAAQNPMANATAPYTLGGSMPSAGHHSDMQHIWTLVQELSSVLQQNRERTDELQDGLARAQTRPAENGLLTNGDNASHAPQHAPSDVDASAIQAQLSDALSRITELEAECKDANEVIDYAEEIVEKFKQQVQEYSRSHQSATIALHAHYNSLLETSRNETIQAQLTHQAWQASLLRLSEYLRLAQRAHEEGSLPYRRRIAALKEENRILRAKAGWEPASESEGSDDEDDVFDEGVEADSA</sequence>
<feature type="compositionally biased region" description="Basic and acidic residues" evidence="2">
    <location>
        <begin position="231"/>
        <end position="258"/>
    </location>
</feature>
<feature type="compositionally biased region" description="Polar residues" evidence="2">
    <location>
        <begin position="261"/>
        <end position="281"/>
    </location>
</feature>
<evidence type="ECO:0000313" key="3">
    <source>
        <dbReference type="EMBL" id="THX42916.1"/>
    </source>
</evidence>
<feature type="region of interest" description="Disordered" evidence="2">
    <location>
        <begin position="223"/>
        <end position="334"/>
    </location>
</feature>
<dbReference type="AlphaFoldDB" id="A0A4S9F6H7"/>
<comment type="caution">
    <text evidence="3">The sequence shown here is derived from an EMBL/GenBank/DDBJ whole genome shotgun (WGS) entry which is preliminary data.</text>
</comment>
<organism evidence="3 4">
    <name type="scientific">Aureobasidium pullulans</name>
    <name type="common">Black yeast</name>
    <name type="synonym">Pullularia pullulans</name>
    <dbReference type="NCBI Taxonomy" id="5580"/>
    <lineage>
        <taxon>Eukaryota</taxon>
        <taxon>Fungi</taxon>
        <taxon>Dikarya</taxon>
        <taxon>Ascomycota</taxon>
        <taxon>Pezizomycotina</taxon>
        <taxon>Dothideomycetes</taxon>
        <taxon>Dothideomycetidae</taxon>
        <taxon>Dothideales</taxon>
        <taxon>Saccotheciaceae</taxon>
        <taxon>Aureobasidium</taxon>
    </lineage>
</organism>
<feature type="compositionally biased region" description="Polar residues" evidence="2">
    <location>
        <begin position="311"/>
        <end position="321"/>
    </location>
</feature>
<reference evidence="3 4" key="1">
    <citation type="submission" date="2018-10" db="EMBL/GenBank/DDBJ databases">
        <title>Fifty Aureobasidium pullulans genomes reveal a recombining polyextremotolerant generalist.</title>
        <authorList>
            <person name="Gostincar C."/>
            <person name="Turk M."/>
            <person name="Zajc J."/>
            <person name="Gunde-Cimerman N."/>
        </authorList>
    </citation>
    <scope>NUCLEOTIDE SEQUENCE [LARGE SCALE GENOMIC DNA]</scope>
    <source>
        <strain evidence="3 4">EXF-9785</strain>
    </source>
</reference>
<protein>
    <submittedName>
        <fullName evidence="3">Uncharacterized protein</fullName>
    </submittedName>
</protein>
<gene>
    <name evidence="3" type="ORF">D6D10_01584</name>
</gene>
<feature type="coiled-coil region" evidence="1">
    <location>
        <begin position="466"/>
        <end position="514"/>
    </location>
</feature>
<feature type="compositionally biased region" description="Basic and acidic residues" evidence="2">
    <location>
        <begin position="300"/>
        <end position="310"/>
    </location>
</feature>
<dbReference type="Proteomes" id="UP000308953">
    <property type="component" value="Unassembled WGS sequence"/>
</dbReference>
<dbReference type="PANTHER" id="PTHR39472">
    <property type="entry name" value="EXPRESSED PROTEIN"/>
    <property type="match status" value="1"/>
</dbReference>
<accession>A0A4S9F6H7</accession>
<feature type="region of interest" description="Disordered" evidence="2">
    <location>
        <begin position="444"/>
        <end position="465"/>
    </location>
</feature>
<feature type="compositionally biased region" description="Acidic residues" evidence="2">
    <location>
        <begin position="599"/>
        <end position="617"/>
    </location>
</feature>
<keyword evidence="1" id="KW-0175">Coiled coil</keyword>
<dbReference type="EMBL" id="QZAV01000016">
    <property type="protein sequence ID" value="THX42916.1"/>
    <property type="molecule type" value="Genomic_DNA"/>
</dbReference>
<evidence type="ECO:0000256" key="1">
    <source>
        <dbReference type="SAM" id="Coils"/>
    </source>
</evidence>
<evidence type="ECO:0000313" key="4">
    <source>
        <dbReference type="Proteomes" id="UP000308953"/>
    </source>
</evidence>
<name>A0A4S9F6H7_AURPU</name>